<reference evidence="2 3" key="1">
    <citation type="journal article" date="2015" name="Nature">
        <title>rRNA introns, odd ribosomes, and small enigmatic genomes across a large radiation of phyla.</title>
        <authorList>
            <person name="Brown C.T."/>
            <person name="Hug L.A."/>
            <person name="Thomas B.C."/>
            <person name="Sharon I."/>
            <person name="Castelle C.J."/>
            <person name="Singh A."/>
            <person name="Wilkins M.J."/>
            <person name="Williams K.H."/>
            <person name="Banfield J.F."/>
        </authorList>
    </citation>
    <scope>NUCLEOTIDE SEQUENCE [LARGE SCALE GENOMIC DNA]</scope>
    <source>
        <strain evidence="3">GW2011_GWA1_39_13</strain>
    </source>
</reference>
<protein>
    <submittedName>
        <fullName evidence="2">Uncharacterized protein</fullName>
    </submittedName>
</protein>
<comment type="caution">
    <text evidence="2">The sequence shown here is derived from an EMBL/GenBank/DDBJ whole genome shotgun (WGS) entry which is preliminary data.</text>
</comment>
<proteinExistence type="predicted"/>
<dbReference type="AlphaFoldDB" id="A0A0G0MF06"/>
<evidence type="ECO:0000313" key="2">
    <source>
        <dbReference type="EMBL" id="KKR02614.1"/>
    </source>
</evidence>
<evidence type="ECO:0000313" key="3">
    <source>
        <dbReference type="Proteomes" id="UP000034845"/>
    </source>
</evidence>
<keyword evidence="1" id="KW-1133">Transmembrane helix</keyword>
<keyword evidence="1" id="KW-0812">Transmembrane</keyword>
<name>A0A0G0MF06_YANXG</name>
<accession>A0A0G0MF06</accession>
<feature type="transmembrane region" description="Helical" evidence="1">
    <location>
        <begin position="101"/>
        <end position="130"/>
    </location>
</feature>
<evidence type="ECO:0000256" key="1">
    <source>
        <dbReference type="SAM" id="Phobius"/>
    </source>
</evidence>
<dbReference type="Proteomes" id="UP000034845">
    <property type="component" value="Unassembled WGS sequence"/>
</dbReference>
<gene>
    <name evidence="2" type="ORF">UT29_C0001G0094</name>
</gene>
<keyword evidence="1" id="KW-0472">Membrane</keyword>
<organism evidence="2 3">
    <name type="scientific">Yanofskybacteria sp. (strain GW2011_GWA1_39_13)</name>
    <dbReference type="NCBI Taxonomy" id="1619019"/>
    <lineage>
        <taxon>Bacteria</taxon>
        <taxon>Candidatus Yanofskyibacteriota</taxon>
    </lineage>
</organism>
<dbReference type="EMBL" id="LBWF01000001">
    <property type="protein sequence ID" value="KKR02614.1"/>
    <property type="molecule type" value="Genomic_DNA"/>
</dbReference>
<sequence length="147" mass="16645">MSGRRDLPTTLADFRRLGRRPSSRFLSPTVREISLRFSLLDANKVVCLLHPSFRVAPVGPPGFEPGVSRTRIVRVTVTLRPEIKRNTSSFFPSPPPQSPSLSFLMIFLILLGTLYLIHGFFVLDILLYFLTDHLLLQLKDSLKSIQP</sequence>